<dbReference type="PANTHER" id="PTHR34823">
    <property type="entry name" value="GLCNAC-BINDING PROTEIN A"/>
    <property type="match status" value="1"/>
</dbReference>
<accession>A0ABY8NZG8</accession>
<feature type="domain" description="Chitin-binding type-4" evidence="3">
    <location>
        <begin position="29"/>
        <end position="194"/>
    </location>
</feature>
<organism evidence="4 5">
    <name type="scientific">Arsenophonus apicola</name>
    <dbReference type="NCBI Taxonomy" id="2879119"/>
    <lineage>
        <taxon>Bacteria</taxon>
        <taxon>Pseudomonadati</taxon>
        <taxon>Pseudomonadota</taxon>
        <taxon>Gammaproteobacteria</taxon>
        <taxon>Enterobacterales</taxon>
        <taxon>Morganellaceae</taxon>
        <taxon>Arsenophonus</taxon>
    </lineage>
</organism>
<dbReference type="SUPFAM" id="SSF81296">
    <property type="entry name" value="E set domains"/>
    <property type="match status" value="1"/>
</dbReference>
<dbReference type="CDD" id="cd21177">
    <property type="entry name" value="LPMO_AA10"/>
    <property type="match status" value="1"/>
</dbReference>
<gene>
    <name evidence="4" type="ORF">QG404_09590</name>
</gene>
<sequence>MKSKLLLAPLALICAANVAAANVKPEPQHGFIFAPKSRAVLCWIHENSNCGAVEYDPMSIEGPKGFPQSGPRDGKIASGDNSLFYKLNEQSVDRWKKVPLTSGKNTFHWTLTQPHKTQKWEFFITKQDWDPNAPLTRASFDLKPFCERFDGGAYPDKDQLYFDCNVPQRTGYQVILGVWSIADTANAFYQVVDVDMKAK</sequence>
<name>A0ABY8NZG8_9GAMM</name>
<dbReference type="RefSeq" id="WP_280937339.1">
    <property type="nucleotide sequence ID" value="NZ_CP123759.1"/>
</dbReference>
<dbReference type="Gene3D" id="2.70.50.50">
    <property type="entry name" value="chitin-binding protein cbp21"/>
    <property type="match status" value="1"/>
</dbReference>
<dbReference type="GO" id="GO:0004497">
    <property type="term" value="F:monooxygenase activity"/>
    <property type="evidence" value="ECO:0007669"/>
    <property type="project" value="UniProtKB-KW"/>
</dbReference>
<dbReference type="InterPro" id="IPR051024">
    <property type="entry name" value="GlcNAc_Chitin_IntDeg"/>
</dbReference>
<evidence type="ECO:0000256" key="1">
    <source>
        <dbReference type="ARBA" id="ARBA00022729"/>
    </source>
</evidence>
<proteinExistence type="predicted"/>
<dbReference type="InterPro" id="IPR014756">
    <property type="entry name" value="Ig_E-set"/>
</dbReference>
<evidence type="ECO:0000313" key="5">
    <source>
        <dbReference type="Proteomes" id="UP001231859"/>
    </source>
</evidence>
<dbReference type="EMBL" id="CP123759">
    <property type="protein sequence ID" value="WGO82633.1"/>
    <property type="molecule type" value="Genomic_DNA"/>
</dbReference>
<reference evidence="4 5" key="1">
    <citation type="submission" date="2023-04" db="EMBL/GenBank/DDBJ databases">
        <title>Genome dynamics across the evolutionary transition to endosymbiosis.</title>
        <authorList>
            <person name="Siozios S."/>
            <person name="Nadal-Jimenez P."/>
            <person name="Azagi T."/>
            <person name="Sprong H."/>
            <person name="Frost C.L."/>
            <person name="Parratt S.R."/>
            <person name="Taylor G."/>
            <person name="Brettell L."/>
            <person name="Lew K.C."/>
            <person name="Croft L."/>
            <person name="King K.C."/>
            <person name="Brockhurst M.A."/>
            <person name="Hypsa V."/>
            <person name="Novakova E."/>
            <person name="Darby A.C."/>
            <person name="Hurst G.D.D."/>
        </authorList>
    </citation>
    <scope>NUCLEOTIDE SEQUENCE [LARGE SCALE GENOMIC DNA]</scope>
    <source>
        <strain evidence="5">aApi_AU</strain>
    </source>
</reference>
<dbReference type="Proteomes" id="UP001231859">
    <property type="component" value="Chromosome"/>
</dbReference>
<dbReference type="InterPro" id="IPR004302">
    <property type="entry name" value="Cellulose/chitin-bd_N"/>
</dbReference>
<keyword evidence="4" id="KW-0503">Monooxygenase</keyword>
<feature type="signal peptide" evidence="2">
    <location>
        <begin position="1"/>
        <end position="20"/>
    </location>
</feature>
<feature type="chain" id="PRO_5046920146" evidence="2">
    <location>
        <begin position="21"/>
        <end position="199"/>
    </location>
</feature>
<keyword evidence="4" id="KW-0560">Oxidoreductase</keyword>
<evidence type="ECO:0000259" key="3">
    <source>
        <dbReference type="Pfam" id="PF03067"/>
    </source>
</evidence>
<keyword evidence="1 2" id="KW-0732">Signal</keyword>
<keyword evidence="5" id="KW-1185">Reference proteome</keyword>
<evidence type="ECO:0000313" key="4">
    <source>
        <dbReference type="EMBL" id="WGO82633.1"/>
    </source>
</evidence>
<dbReference type="Pfam" id="PF03067">
    <property type="entry name" value="LPMO_10"/>
    <property type="match status" value="1"/>
</dbReference>
<dbReference type="PANTHER" id="PTHR34823:SF1">
    <property type="entry name" value="CHITIN-BINDING TYPE-4 DOMAIN-CONTAINING PROTEIN"/>
    <property type="match status" value="1"/>
</dbReference>
<evidence type="ECO:0000256" key="2">
    <source>
        <dbReference type="SAM" id="SignalP"/>
    </source>
</evidence>
<protein>
    <submittedName>
        <fullName evidence="4">Lytic polysaccharide monooxygenase</fullName>
    </submittedName>
</protein>